<evidence type="ECO:0000256" key="1">
    <source>
        <dbReference type="SAM" id="MobiDB-lite"/>
    </source>
</evidence>
<feature type="chain" id="PRO_5008300025" description="HNH endonuclease" evidence="2">
    <location>
        <begin position="38"/>
        <end position="305"/>
    </location>
</feature>
<comment type="caution">
    <text evidence="3">The sequence shown here is derived from an EMBL/GenBank/DDBJ whole genome shotgun (WGS) entry which is preliminary data.</text>
</comment>
<evidence type="ECO:0000313" key="3">
    <source>
        <dbReference type="EMBL" id="OBB81020.1"/>
    </source>
</evidence>
<feature type="signal peptide" evidence="2">
    <location>
        <begin position="1"/>
        <end position="37"/>
    </location>
</feature>
<protein>
    <recommendedName>
        <fullName evidence="5">HNH endonuclease</fullName>
    </recommendedName>
</protein>
<gene>
    <name evidence="3" type="ORF">A5779_10630</name>
</gene>
<name>A0A1A0VCN2_MYCPR</name>
<keyword evidence="2" id="KW-0732">Signal</keyword>
<evidence type="ECO:0000256" key="2">
    <source>
        <dbReference type="SAM" id="SignalP"/>
    </source>
</evidence>
<reference evidence="4" key="1">
    <citation type="submission" date="2016-06" db="EMBL/GenBank/DDBJ databases">
        <authorList>
            <person name="Sutton G."/>
            <person name="Brinkac L."/>
            <person name="Sanka R."/>
            <person name="Adams M."/>
            <person name="Lau E."/>
            <person name="Mehaffy C."/>
            <person name="Tameris M."/>
            <person name="Hatherill M."/>
            <person name="Hanekom W."/>
            <person name="Mahomed H."/>
            <person name="Mcshane H."/>
        </authorList>
    </citation>
    <scope>NUCLEOTIDE SEQUENCE [LARGE SCALE GENOMIC DNA]</scope>
    <source>
        <strain evidence="4">852002-10433_SCH5171157</strain>
    </source>
</reference>
<organism evidence="3 4">
    <name type="scientific">Mycolicibacterium peregrinum</name>
    <name type="common">Mycobacterium peregrinum</name>
    <dbReference type="NCBI Taxonomy" id="43304"/>
    <lineage>
        <taxon>Bacteria</taxon>
        <taxon>Bacillati</taxon>
        <taxon>Actinomycetota</taxon>
        <taxon>Actinomycetes</taxon>
        <taxon>Mycobacteriales</taxon>
        <taxon>Mycobacteriaceae</taxon>
        <taxon>Mycolicibacterium</taxon>
    </lineage>
</organism>
<dbReference type="EMBL" id="LZSY01000187">
    <property type="protein sequence ID" value="OBB81020.1"/>
    <property type="molecule type" value="Genomic_DNA"/>
</dbReference>
<feature type="region of interest" description="Disordered" evidence="1">
    <location>
        <begin position="169"/>
        <end position="192"/>
    </location>
</feature>
<dbReference type="AlphaFoldDB" id="A0A1A0VCN2"/>
<accession>A0A1A0VCN2</accession>
<sequence>MRPWGKAEMNRRSSVVALILTILVFANALIAAPAAHATTTKMDVCPDLVAAEASHDQRRSQHNSFKPNLYDHAAVDAYNAEAEALNAERAALQQRDRGCVEAVRLINDGNPGGPAFASPSPAKIREVENQRQGVARSGWNPGPLPGVKDMDRARHLVPKELSGLHREIRKDNPPSAKQIGDMPLNGTPRPGGTDTNRAYPNETYGFHADGKTPKVSADHIVPLAALIQMPGFKDLNARNMMIVATTPANLQWMGTGPNSGKSSGSPLRLLPKADSAWVDEQIALQTQKMTDMQNLINALLASQSP</sequence>
<proteinExistence type="predicted"/>
<evidence type="ECO:0000313" key="4">
    <source>
        <dbReference type="Proteomes" id="UP000094008"/>
    </source>
</evidence>
<dbReference type="Proteomes" id="UP000094008">
    <property type="component" value="Unassembled WGS sequence"/>
</dbReference>
<evidence type="ECO:0008006" key="5">
    <source>
        <dbReference type="Google" id="ProtNLM"/>
    </source>
</evidence>